<organism evidence="1 2">
    <name type="scientific">Citrus clementina</name>
    <name type="common">Clementine</name>
    <name type="synonym">Citrus deliciosa x Citrus sinensis</name>
    <dbReference type="NCBI Taxonomy" id="85681"/>
    <lineage>
        <taxon>Eukaryota</taxon>
        <taxon>Viridiplantae</taxon>
        <taxon>Streptophyta</taxon>
        <taxon>Embryophyta</taxon>
        <taxon>Tracheophyta</taxon>
        <taxon>Spermatophyta</taxon>
        <taxon>Magnoliopsida</taxon>
        <taxon>eudicotyledons</taxon>
        <taxon>Gunneridae</taxon>
        <taxon>Pentapetalae</taxon>
        <taxon>rosids</taxon>
        <taxon>malvids</taxon>
        <taxon>Sapindales</taxon>
        <taxon>Rutaceae</taxon>
        <taxon>Aurantioideae</taxon>
        <taxon>Citrus</taxon>
    </lineage>
</organism>
<dbReference type="Gramene" id="ESR54057">
    <property type="protein sequence ID" value="ESR54057"/>
    <property type="gene ID" value="CICLE_v10024100mg"/>
</dbReference>
<feature type="non-terminal residue" evidence="1">
    <location>
        <position position="107"/>
    </location>
</feature>
<name>V4TKX3_CITCL</name>
<gene>
    <name evidence="1" type="ORF">CICLE_v10024100mg</name>
</gene>
<evidence type="ECO:0000313" key="1">
    <source>
        <dbReference type="EMBL" id="ESR54057.1"/>
    </source>
</evidence>
<dbReference type="EMBL" id="KI536661">
    <property type="protein sequence ID" value="ESR54057.1"/>
    <property type="molecule type" value="Genomic_DNA"/>
</dbReference>
<dbReference type="InParanoid" id="V4TKX3"/>
<accession>V4TKX3</accession>
<dbReference type="AlphaFoldDB" id="V4TKX3"/>
<reference evidence="1 2" key="1">
    <citation type="submission" date="2013-10" db="EMBL/GenBank/DDBJ databases">
        <authorList>
            <consortium name="International Citrus Genome Consortium"/>
            <person name="Jenkins J."/>
            <person name="Schmutz J."/>
            <person name="Prochnik S."/>
            <person name="Rokhsar D."/>
            <person name="Gmitter F."/>
            <person name="Ollitrault P."/>
            <person name="Machado M."/>
            <person name="Talon M."/>
            <person name="Wincker P."/>
            <person name="Jaillon O."/>
            <person name="Morgante M."/>
        </authorList>
    </citation>
    <scope>NUCLEOTIDE SEQUENCE</scope>
    <source>
        <strain evidence="2">cv. Clemenules</strain>
    </source>
</reference>
<sequence length="107" mass="12426">MMLLLDKVDWSTKTKTIFIHILHDHVKNSDLQTSTFTKKLILSLVGILFQIRSEHQKLFTLNILKEIFNTTTASGHLHFSSNQVSLFSDENRESEENFLKSWTIGTF</sequence>
<protein>
    <submittedName>
        <fullName evidence="1">Uncharacterized protein</fullName>
    </submittedName>
</protein>
<keyword evidence="2" id="KW-1185">Reference proteome</keyword>
<dbReference type="Proteomes" id="UP000030687">
    <property type="component" value="Unassembled WGS sequence"/>
</dbReference>
<dbReference type="KEGG" id="cic:CICLE_v10024100mg"/>
<evidence type="ECO:0000313" key="2">
    <source>
        <dbReference type="Proteomes" id="UP000030687"/>
    </source>
</evidence>
<proteinExistence type="predicted"/>